<sequence length="176" mass="19574">MTKMGGVNRLIADEESAQVPRRDIEYMNNSTRRLFHNFTGHIEGGTAVKNILKDIDGTVRRVVPVAEEADVQGTVRAVDIISIVRANELTFLYLDSYFERERSYIFQGGIESGSHCYSKQAQIGLEGEGERYLDLTGTVPYPPAPRRSGFLESFQSGVFNTHFYASSLSAVSASVR</sequence>
<dbReference type="AlphaFoldDB" id="A0A9P0HSK7"/>
<dbReference type="Proteomes" id="UP001152798">
    <property type="component" value="Chromosome 7"/>
</dbReference>
<dbReference type="EMBL" id="OV725083">
    <property type="protein sequence ID" value="CAH1408344.1"/>
    <property type="molecule type" value="Genomic_DNA"/>
</dbReference>
<organism evidence="1 2">
    <name type="scientific">Nezara viridula</name>
    <name type="common">Southern green stink bug</name>
    <name type="synonym">Cimex viridulus</name>
    <dbReference type="NCBI Taxonomy" id="85310"/>
    <lineage>
        <taxon>Eukaryota</taxon>
        <taxon>Metazoa</taxon>
        <taxon>Ecdysozoa</taxon>
        <taxon>Arthropoda</taxon>
        <taxon>Hexapoda</taxon>
        <taxon>Insecta</taxon>
        <taxon>Pterygota</taxon>
        <taxon>Neoptera</taxon>
        <taxon>Paraneoptera</taxon>
        <taxon>Hemiptera</taxon>
        <taxon>Heteroptera</taxon>
        <taxon>Panheteroptera</taxon>
        <taxon>Pentatomomorpha</taxon>
        <taxon>Pentatomoidea</taxon>
        <taxon>Pentatomidae</taxon>
        <taxon>Pentatominae</taxon>
        <taxon>Nezara</taxon>
    </lineage>
</organism>
<accession>A0A9P0HSK7</accession>
<keyword evidence="2" id="KW-1185">Reference proteome</keyword>
<reference evidence="1" key="1">
    <citation type="submission" date="2022-01" db="EMBL/GenBank/DDBJ databases">
        <authorList>
            <person name="King R."/>
        </authorList>
    </citation>
    <scope>NUCLEOTIDE SEQUENCE</scope>
</reference>
<gene>
    <name evidence="1" type="ORF">NEZAVI_LOCUS15895</name>
</gene>
<evidence type="ECO:0000313" key="1">
    <source>
        <dbReference type="EMBL" id="CAH1408344.1"/>
    </source>
</evidence>
<protein>
    <submittedName>
        <fullName evidence="1">Uncharacterized protein</fullName>
    </submittedName>
</protein>
<name>A0A9P0HSK7_NEZVI</name>
<proteinExistence type="predicted"/>
<evidence type="ECO:0000313" key="2">
    <source>
        <dbReference type="Proteomes" id="UP001152798"/>
    </source>
</evidence>